<dbReference type="InterPro" id="IPR041121">
    <property type="entry name" value="SDH_C"/>
</dbReference>
<organism evidence="12 13">
    <name type="scientific">Ornithinibacillus halophilus</name>
    <dbReference type="NCBI Taxonomy" id="930117"/>
    <lineage>
        <taxon>Bacteria</taxon>
        <taxon>Bacillati</taxon>
        <taxon>Bacillota</taxon>
        <taxon>Bacilli</taxon>
        <taxon>Bacillales</taxon>
        <taxon>Bacillaceae</taxon>
        <taxon>Ornithinibacillus</taxon>
    </lineage>
</organism>
<keyword evidence="5 8" id="KW-0560">Oxidoreductase</keyword>
<evidence type="ECO:0000259" key="11">
    <source>
        <dbReference type="Pfam" id="PF18317"/>
    </source>
</evidence>
<feature type="binding site" evidence="8">
    <location>
        <position position="251"/>
    </location>
    <ligand>
        <name>shikimate</name>
        <dbReference type="ChEBI" id="CHEBI:36208"/>
    </ligand>
</feature>
<dbReference type="GO" id="GO:0009073">
    <property type="term" value="P:aromatic amino acid family biosynthetic process"/>
    <property type="evidence" value="ECO:0007669"/>
    <property type="project" value="UniProtKB-KW"/>
</dbReference>
<feature type="binding site" evidence="8">
    <location>
        <position position="87"/>
    </location>
    <ligand>
        <name>shikimate</name>
        <dbReference type="ChEBI" id="CHEBI:36208"/>
    </ligand>
</feature>
<dbReference type="PANTHER" id="PTHR21089">
    <property type="entry name" value="SHIKIMATE DEHYDROGENASE"/>
    <property type="match status" value="1"/>
</dbReference>
<dbReference type="Gene3D" id="3.40.50.10860">
    <property type="entry name" value="Leucine Dehydrogenase, chain A, domain 1"/>
    <property type="match status" value="1"/>
</dbReference>
<dbReference type="UniPathway" id="UPA00053">
    <property type="reaction ID" value="UER00087"/>
</dbReference>
<reference evidence="12 13" key="1">
    <citation type="submission" date="2016-11" db="EMBL/GenBank/DDBJ databases">
        <authorList>
            <person name="Jaros S."/>
            <person name="Januszkiewicz K."/>
            <person name="Wedrychowicz H."/>
        </authorList>
    </citation>
    <scope>NUCLEOTIDE SEQUENCE [LARGE SCALE GENOMIC DNA]</scope>
    <source>
        <strain evidence="12 13">IBRC-M 10683</strain>
    </source>
</reference>
<dbReference type="GO" id="GO:0004764">
    <property type="term" value="F:shikimate 3-dehydrogenase (NADP+) activity"/>
    <property type="evidence" value="ECO:0007669"/>
    <property type="project" value="UniProtKB-UniRule"/>
</dbReference>
<dbReference type="Pfam" id="PF08501">
    <property type="entry name" value="Shikimate_dh_N"/>
    <property type="match status" value="1"/>
</dbReference>
<gene>
    <name evidence="8" type="primary">aroE</name>
    <name evidence="12" type="ORF">SAMN05216225_100298</name>
</gene>
<evidence type="ECO:0000256" key="1">
    <source>
        <dbReference type="ARBA" id="ARBA00004871"/>
    </source>
</evidence>
<dbReference type="Pfam" id="PF01488">
    <property type="entry name" value="Shikimate_DH"/>
    <property type="match status" value="1"/>
</dbReference>
<dbReference type="InterPro" id="IPR013708">
    <property type="entry name" value="Shikimate_DH-bd_N"/>
</dbReference>
<dbReference type="STRING" id="930117.SAMN05216225_100298"/>
<dbReference type="NCBIfam" id="TIGR00507">
    <property type="entry name" value="aroE"/>
    <property type="match status" value="1"/>
</dbReference>
<dbReference type="PANTHER" id="PTHR21089:SF1">
    <property type="entry name" value="BIFUNCTIONAL 3-DEHYDROQUINATE DEHYDRATASE_SHIKIMATE DEHYDROGENASE, CHLOROPLASTIC"/>
    <property type="match status" value="1"/>
</dbReference>
<dbReference type="CDD" id="cd01065">
    <property type="entry name" value="NAD_bind_Shikimate_DH"/>
    <property type="match status" value="1"/>
</dbReference>
<dbReference type="OrthoDB" id="9792692at2"/>
<comment type="pathway">
    <text evidence="1 8">Metabolic intermediate biosynthesis; chorismate biosynthesis; chorismate from D-erythrose 4-phosphate and phosphoenolpyruvate: step 4/7.</text>
</comment>
<feature type="domain" description="Shikimate dehydrogenase substrate binding N-terminal" evidence="10">
    <location>
        <begin position="7"/>
        <end position="89"/>
    </location>
</feature>
<feature type="active site" description="Proton acceptor" evidence="8">
    <location>
        <position position="66"/>
    </location>
</feature>
<evidence type="ECO:0000256" key="2">
    <source>
        <dbReference type="ARBA" id="ARBA00012962"/>
    </source>
</evidence>
<comment type="caution">
    <text evidence="8">Lacks conserved residue(s) required for the propagation of feature annotation.</text>
</comment>
<feature type="binding site" evidence="8">
    <location>
        <position position="244"/>
    </location>
    <ligand>
        <name>NADP(+)</name>
        <dbReference type="ChEBI" id="CHEBI:58349"/>
    </ligand>
</feature>
<keyword evidence="6 8" id="KW-0057">Aromatic amino acid biosynthesis</keyword>
<evidence type="ECO:0000256" key="6">
    <source>
        <dbReference type="ARBA" id="ARBA00023141"/>
    </source>
</evidence>
<protein>
    <recommendedName>
        <fullName evidence="2 8">Shikimate dehydrogenase (NADP(+))</fullName>
        <shortName evidence="8">SDH</shortName>
        <ecNumber evidence="2 8">1.1.1.25</ecNumber>
    </recommendedName>
</protein>
<feature type="binding site" evidence="8">
    <location>
        <begin position="153"/>
        <end position="158"/>
    </location>
    <ligand>
        <name>NADP(+)</name>
        <dbReference type="ChEBI" id="CHEBI:58349"/>
    </ligand>
</feature>
<dbReference type="Proteomes" id="UP000183988">
    <property type="component" value="Unassembled WGS sequence"/>
</dbReference>
<comment type="catalytic activity">
    <reaction evidence="7 8">
        <text>shikimate + NADP(+) = 3-dehydroshikimate + NADPH + H(+)</text>
        <dbReference type="Rhea" id="RHEA:17737"/>
        <dbReference type="ChEBI" id="CHEBI:15378"/>
        <dbReference type="ChEBI" id="CHEBI:16630"/>
        <dbReference type="ChEBI" id="CHEBI:36208"/>
        <dbReference type="ChEBI" id="CHEBI:57783"/>
        <dbReference type="ChEBI" id="CHEBI:58349"/>
        <dbReference type="EC" id="1.1.1.25"/>
    </reaction>
</comment>
<dbReference type="SUPFAM" id="SSF53223">
    <property type="entry name" value="Aminoacid dehydrogenase-like, N-terminal domain"/>
    <property type="match status" value="1"/>
</dbReference>
<dbReference type="InterPro" id="IPR022893">
    <property type="entry name" value="Shikimate_DH_fam"/>
</dbReference>
<evidence type="ECO:0000256" key="7">
    <source>
        <dbReference type="ARBA" id="ARBA00049442"/>
    </source>
</evidence>
<evidence type="ECO:0000256" key="4">
    <source>
        <dbReference type="ARBA" id="ARBA00022857"/>
    </source>
</evidence>
<dbReference type="EMBL" id="FQVW01000002">
    <property type="protein sequence ID" value="SHF67272.1"/>
    <property type="molecule type" value="Genomic_DNA"/>
</dbReference>
<comment type="similarity">
    <text evidence="8">Belongs to the shikimate dehydrogenase family.</text>
</comment>
<proteinExistence type="inferred from homology"/>
<dbReference type="HAMAP" id="MF_00222">
    <property type="entry name" value="Shikimate_DH_AroE"/>
    <property type="match status" value="1"/>
</dbReference>
<dbReference type="EC" id="1.1.1.25" evidence="2 8"/>
<evidence type="ECO:0000313" key="12">
    <source>
        <dbReference type="EMBL" id="SHF67272.1"/>
    </source>
</evidence>
<dbReference type="GO" id="GO:0050661">
    <property type="term" value="F:NADP binding"/>
    <property type="evidence" value="ECO:0007669"/>
    <property type="project" value="InterPro"/>
</dbReference>
<evidence type="ECO:0000256" key="3">
    <source>
        <dbReference type="ARBA" id="ARBA00022605"/>
    </source>
</evidence>
<keyword evidence="3 8" id="KW-0028">Amino-acid biosynthesis</keyword>
<dbReference type="GO" id="GO:0019632">
    <property type="term" value="P:shikimate metabolic process"/>
    <property type="evidence" value="ECO:0007669"/>
    <property type="project" value="InterPro"/>
</dbReference>
<evidence type="ECO:0000256" key="8">
    <source>
        <dbReference type="HAMAP-Rule" id="MF_00222"/>
    </source>
</evidence>
<comment type="subunit">
    <text evidence="8">Homodimer.</text>
</comment>
<dbReference type="GO" id="GO:0008652">
    <property type="term" value="P:amino acid biosynthetic process"/>
    <property type="evidence" value="ECO:0007669"/>
    <property type="project" value="UniProtKB-KW"/>
</dbReference>
<feature type="binding site" evidence="8">
    <location>
        <begin position="129"/>
        <end position="133"/>
    </location>
    <ligand>
        <name>NADP(+)</name>
        <dbReference type="ChEBI" id="CHEBI:58349"/>
    </ligand>
</feature>
<feature type="binding site" evidence="8">
    <location>
        <position position="223"/>
    </location>
    <ligand>
        <name>shikimate</name>
        <dbReference type="ChEBI" id="CHEBI:36208"/>
    </ligand>
</feature>
<dbReference type="Gene3D" id="3.40.50.720">
    <property type="entry name" value="NAD(P)-binding Rossmann-like Domain"/>
    <property type="match status" value="1"/>
</dbReference>
<keyword evidence="13" id="KW-1185">Reference proteome</keyword>
<dbReference type="Pfam" id="PF18317">
    <property type="entry name" value="SDH_C"/>
    <property type="match status" value="1"/>
</dbReference>
<dbReference type="InterPro" id="IPR036291">
    <property type="entry name" value="NAD(P)-bd_dom_sf"/>
</dbReference>
<evidence type="ECO:0000256" key="5">
    <source>
        <dbReference type="ARBA" id="ARBA00023002"/>
    </source>
</evidence>
<dbReference type="InterPro" id="IPR011342">
    <property type="entry name" value="Shikimate_DH"/>
</dbReference>
<feature type="binding site" evidence="8">
    <location>
        <position position="62"/>
    </location>
    <ligand>
        <name>shikimate</name>
        <dbReference type="ChEBI" id="CHEBI:36208"/>
    </ligand>
</feature>
<dbReference type="SUPFAM" id="SSF51735">
    <property type="entry name" value="NAD(P)-binding Rossmann-fold domains"/>
    <property type="match status" value="1"/>
</dbReference>
<accession>A0A1M5DKI9</accession>
<evidence type="ECO:0000259" key="9">
    <source>
        <dbReference type="Pfam" id="PF01488"/>
    </source>
</evidence>
<dbReference type="GO" id="GO:0009423">
    <property type="term" value="P:chorismate biosynthetic process"/>
    <property type="evidence" value="ECO:0007669"/>
    <property type="project" value="UniProtKB-UniRule"/>
</dbReference>
<dbReference type="GO" id="GO:0005829">
    <property type="term" value="C:cytosol"/>
    <property type="evidence" value="ECO:0007669"/>
    <property type="project" value="TreeGrafter"/>
</dbReference>
<feature type="binding site" evidence="8">
    <location>
        <position position="221"/>
    </location>
    <ligand>
        <name>NADP(+)</name>
        <dbReference type="ChEBI" id="CHEBI:58349"/>
    </ligand>
</feature>
<feature type="domain" description="SDH C-terminal" evidence="11">
    <location>
        <begin position="244"/>
        <end position="270"/>
    </location>
</feature>
<sequence>MQLKLGLIGYPITHSLSPWIHRQFLDKTNSNGTYDLYEIKPEDFDVQIKEFLQSNLDGFNVTVPFKQKIIPYLDYLDRQADEIGAVNTVRKKNGKWVGYNTDGLGYVNSLQHHFPDFFKEKSKRIVILGAGGAARSIYFALNQFGFSTIDLANRTMERATSLLELKSEHTSTSILSIKETEEVVSHYDLVIQTTSVGMKPYPNNSIIQLDHVKQGSIFSDIVYQPIFTNFLQLAQQKGAQIHYGHTMLLYQAKLAFELWSNHKVPMEGLEDTLKNILEG</sequence>
<evidence type="ECO:0000313" key="13">
    <source>
        <dbReference type="Proteomes" id="UP000183988"/>
    </source>
</evidence>
<evidence type="ECO:0000259" key="10">
    <source>
        <dbReference type="Pfam" id="PF08501"/>
    </source>
</evidence>
<feature type="binding site" evidence="8">
    <location>
        <begin position="15"/>
        <end position="17"/>
    </location>
    <ligand>
        <name>shikimate</name>
        <dbReference type="ChEBI" id="CHEBI:36208"/>
    </ligand>
</feature>
<feature type="domain" description="Quinate/shikimate 5-dehydrogenase/glutamyl-tRNA reductase" evidence="9">
    <location>
        <begin position="120"/>
        <end position="196"/>
    </location>
</feature>
<feature type="binding site" evidence="8">
    <location>
        <position position="102"/>
    </location>
    <ligand>
        <name>shikimate</name>
        <dbReference type="ChEBI" id="CHEBI:36208"/>
    </ligand>
</feature>
<comment type="function">
    <text evidence="8">Involved in the biosynthesis of the chorismate, which leads to the biosynthesis of aromatic amino acids. Catalyzes the reversible NADPH linked reduction of 3-dehydroshikimate (DHSA) to yield shikimate (SA).</text>
</comment>
<dbReference type="RefSeq" id="WP_072887849.1">
    <property type="nucleotide sequence ID" value="NZ_FQVW01000002.1"/>
</dbReference>
<dbReference type="InterPro" id="IPR006151">
    <property type="entry name" value="Shikm_DH/Glu-tRNA_Rdtase"/>
</dbReference>
<dbReference type="InterPro" id="IPR046346">
    <property type="entry name" value="Aminoacid_DH-like_N_sf"/>
</dbReference>
<keyword evidence="4 8" id="KW-0521">NADP</keyword>
<name>A0A1M5DKI9_9BACI</name>
<dbReference type="AlphaFoldDB" id="A0A1M5DKI9"/>